<dbReference type="InterPro" id="IPR055009">
    <property type="entry name" value="MrpR_N_CB"/>
</dbReference>
<dbReference type="InterPro" id="IPR013762">
    <property type="entry name" value="Integrase-like_cat_sf"/>
</dbReference>
<name>A0A0A0HZR9_CLOBO</name>
<dbReference type="SUPFAM" id="SSF56349">
    <property type="entry name" value="DNA breaking-rejoining enzymes"/>
    <property type="match status" value="1"/>
</dbReference>
<evidence type="ECO:0000256" key="1">
    <source>
        <dbReference type="ARBA" id="ARBA00023172"/>
    </source>
</evidence>
<keyword evidence="1" id="KW-0233">DNA recombination</keyword>
<dbReference type="GO" id="GO:0015074">
    <property type="term" value="P:DNA integration"/>
    <property type="evidence" value="ECO:0007669"/>
    <property type="project" value="InterPro"/>
</dbReference>
<proteinExistence type="predicted"/>
<accession>A0A0A0HZR9</accession>
<dbReference type="InterPro" id="IPR011010">
    <property type="entry name" value="DNA_brk_join_enz"/>
</dbReference>
<dbReference type="GO" id="GO:0006310">
    <property type="term" value="P:DNA recombination"/>
    <property type="evidence" value="ECO:0007669"/>
    <property type="project" value="UniProtKB-KW"/>
</dbReference>
<protein>
    <recommendedName>
        <fullName evidence="2">MrpR N-terminal core-binding domain-containing protein</fullName>
    </recommendedName>
</protein>
<dbReference type="RefSeq" id="WP_039260064.1">
    <property type="nucleotide sequence ID" value="NZ_JDRY01000167.1"/>
</dbReference>
<sequence>MANVKQYKRRFVVKEEMYNEDVKNRFIDYYYDNERTKERIKGTFYLANFYMEKDLDKDIYNFNKYEIESLLKSFKATSEGSLAVRLTHIKKYIDFCISMGIRSNAINFCDTIANLKDYVVRNLDKYKYITREQLYNICDIMESSQIAVIFILFFEGIVGKEKCEMRNLKVEDVDFDNNSITIRAYDEINPRTGEIIHKPERILTNVHPRTMEYIKDAIEETVMIMPESKLFTDPKKDMAIKTGKIGKNPAPHYVVQNDYVVRKSSRKLKSDEEEENTPVSMSTIINRIYYATDYFVDDENLYFVKKLNTTTLEQSGMIEELEKLEAQKGKLVVQDFKDVIASRNKRTYHSLRRLWDTIKKEKSE</sequence>
<gene>
    <name evidence="3" type="ORF">Z955_14745</name>
</gene>
<dbReference type="GO" id="GO:0003677">
    <property type="term" value="F:DNA binding"/>
    <property type="evidence" value="ECO:0007669"/>
    <property type="project" value="InterPro"/>
</dbReference>
<evidence type="ECO:0000313" key="4">
    <source>
        <dbReference type="Proteomes" id="UP000030014"/>
    </source>
</evidence>
<evidence type="ECO:0000259" key="2">
    <source>
        <dbReference type="Pfam" id="PF22822"/>
    </source>
</evidence>
<evidence type="ECO:0000313" key="3">
    <source>
        <dbReference type="EMBL" id="KGM93576.1"/>
    </source>
</evidence>
<dbReference type="EMBL" id="JDRY01000167">
    <property type="protein sequence ID" value="KGM93576.1"/>
    <property type="molecule type" value="Genomic_DNA"/>
</dbReference>
<organism evidence="3 4">
    <name type="scientific">Clostridium botulinum C/D str. DC5</name>
    <dbReference type="NCBI Taxonomy" id="1443128"/>
    <lineage>
        <taxon>Bacteria</taxon>
        <taxon>Bacillati</taxon>
        <taxon>Bacillota</taxon>
        <taxon>Clostridia</taxon>
        <taxon>Eubacteriales</taxon>
        <taxon>Clostridiaceae</taxon>
        <taxon>Clostridium</taxon>
    </lineage>
</organism>
<dbReference type="Proteomes" id="UP000030014">
    <property type="component" value="Unassembled WGS sequence"/>
</dbReference>
<feature type="domain" description="MrpR N-terminal core-binding" evidence="2">
    <location>
        <begin position="17"/>
        <end position="97"/>
    </location>
</feature>
<dbReference type="Pfam" id="PF22822">
    <property type="entry name" value="MrpR_N_CB"/>
    <property type="match status" value="1"/>
</dbReference>
<dbReference type="Gene3D" id="1.10.443.10">
    <property type="entry name" value="Intergrase catalytic core"/>
    <property type="match status" value="1"/>
</dbReference>
<dbReference type="AlphaFoldDB" id="A0A0A0HZR9"/>
<reference evidence="3 4" key="1">
    <citation type="submission" date="2014-01" db="EMBL/GenBank/DDBJ databases">
        <title>Plasmidome dynamics in the species complex Clostridium novyi sensu lato converts strains of independent lineages into distinctly different pathogens.</title>
        <authorList>
            <person name="Skarin H."/>
            <person name="Segerman B."/>
        </authorList>
    </citation>
    <scope>NUCLEOTIDE SEQUENCE [LARGE SCALE GENOMIC DNA]</scope>
    <source>
        <strain evidence="3 4">DC5</strain>
    </source>
</reference>
<comment type="caution">
    <text evidence="3">The sequence shown here is derived from an EMBL/GenBank/DDBJ whole genome shotgun (WGS) entry which is preliminary data.</text>
</comment>